<comment type="similarity">
    <text evidence="1">Belongs to the AB hydrolase superfamily. AB hydrolase 2 family.</text>
</comment>
<evidence type="ECO:0000313" key="5">
    <source>
        <dbReference type="Proteomes" id="UP000319941"/>
    </source>
</evidence>
<dbReference type="Gene3D" id="3.40.50.1820">
    <property type="entry name" value="alpha/beta hydrolase"/>
    <property type="match status" value="1"/>
</dbReference>
<dbReference type="InterPro" id="IPR029058">
    <property type="entry name" value="AB_hydrolase_fold"/>
</dbReference>
<dbReference type="EMBL" id="VNFH01000001">
    <property type="protein sequence ID" value="TVU73562.1"/>
    <property type="molecule type" value="Genomic_DNA"/>
</dbReference>
<dbReference type="PANTHER" id="PTHR10655">
    <property type="entry name" value="LYSOPHOSPHOLIPASE-RELATED"/>
    <property type="match status" value="1"/>
</dbReference>
<dbReference type="Pfam" id="PF02230">
    <property type="entry name" value="Abhydrolase_2"/>
    <property type="match status" value="1"/>
</dbReference>
<reference evidence="4 5" key="1">
    <citation type="submission" date="2019-07" db="EMBL/GenBank/DDBJ databases">
        <title>Diversity of Bacteria from Kongsfjorden, Arctic.</title>
        <authorList>
            <person name="Yu Y."/>
        </authorList>
    </citation>
    <scope>NUCLEOTIDE SEQUENCE [LARGE SCALE GENOMIC DNA]</scope>
    <source>
        <strain evidence="4 5">SM1923</strain>
    </source>
</reference>
<protein>
    <submittedName>
        <fullName evidence="4">Carboxylesterase</fullName>
    </submittedName>
</protein>
<keyword evidence="2" id="KW-0378">Hydrolase</keyword>
<dbReference type="InterPro" id="IPR003140">
    <property type="entry name" value="PLipase/COase/thioEstase"/>
</dbReference>
<gene>
    <name evidence="4" type="ORF">FQP86_00305</name>
</gene>
<proteinExistence type="inferred from homology"/>
<dbReference type="PANTHER" id="PTHR10655:SF17">
    <property type="entry name" value="LYSOPHOSPHOLIPASE-LIKE PROTEIN 1"/>
    <property type="match status" value="1"/>
</dbReference>
<dbReference type="AlphaFoldDB" id="A0A558HWQ6"/>
<evidence type="ECO:0000256" key="1">
    <source>
        <dbReference type="ARBA" id="ARBA00006499"/>
    </source>
</evidence>
<dbReference type="RefSeq" id="WP_144726219.1">
    <property type="nucleotide sequence ID" value="NZ_CAWOWR010000001.1"/>
</dbReference>
<accession>A0A558HWQ6</accession>
<name>A0A558HWQ6_9GAMM</name>
<evidence type="ECO:0000256" key="2">
    <source>
        <dbReference type="ARBA" id="ARBA00022801"/>
    </source>
</evidence>
<comment type="caution">
    <text evidence="4">The sequence shown here is derived from an EMBL/GenBank/DDBJ whole genome shotgun (WGS) entry which is preliminary data.</text>
</comment>
<dbReference type="GO" id="GO:0016787">
    <property type="term" value="F:hydrolase activity"/>
    <property type="evidence" value="ECO:0007669"/>
    <property type="project" value="UniProtKB-KW"/>
</dbReference>
<dbReference type="STRING" id="553385.GCA_000591415_01527"/>
<dbReference type="SUPFAM" id="SSF53474">
    <property type="entry name" value="alpha/beta-Hydrolases"/>
    <property type="match status" value="1"/>
</dbReference>
<dbReference type="Proteomes" id="UP000319941">
    <property type="component" value="Unassembled WGS sequence"/>
</dbReference>
<sequence length="227" mass="24262">MSDASRQHGHRAPQVIEPQGQVDSCVIWLHGLGADGSDFVPVVPALGLSAGHGVRFVFPHARELAVTVNGGMRMPAWYDILEMNLGRRVEESQLRESAAYVHALIEEQIAQGIESRRIILAGFSQGGAVVYEAALSCEKPLGGLLALSTYFATSATLQPSAANQGLAISVHHGTQDDVVPLSLGEAGAESARALGHPVEWQTWPMAHAVCLEEIEAIGEWFMAHLKG</sequence>
<evidence type="ECO:0000313" key="4">
    <source>
        <dbReference type="EMBL" id="TVU73562.1"/>
    </source>
</evidence>
<dbReference type="InterPro" id="IPR050565">
    <property type="entry name" value="LYPA1-2/EST-like"/>
</dbReference>
<dbReference type="OrthoDB" id="9801763at2"/>
<keyword evidence="5" id="KW-1185">Reference proteome</keyword>
<evidence type="ECO:0000259" key="3">
    <source>
        <dbReference type="Pfam" id="PF02230"/>
    </source>
</evidence>
<organism evidence="4 5">
    <name type="scientific">Cobetia crustatorum</name>
    <dbReference type="NCBI Taxonomy" id="553385"/>
    <lineage>
        <taxon>Bacteria</taxon>
        <taxon>Pseudomonadati</taxon>
        <taxon>Pseudomonadota</taxon>
        <taxon>Gammaproteobacteria</taxon>
        <taxon>Oceanospirillales</taxon>
        <taxon>Halomonadaceae</taxon>
        <taxon>Cobetia</taxon>
    </lineage>
</organism>
<feature type="domain" description="Phospholipase/carboxylesterase/thioesterase" evidence="3">
    <location>
        <begin position="12"/>
        <end position="221"/>
    </location>
</feature>